<dbReference type="NCBIfam" id="NF004952">
    <property type="entry name" value="PRK06299.1-2"/>
    <property type="match status" value="1"/>
</dbReference>
<dbReference type="InterPro" id="IPR003029">
    <property type="entry name" value="S1_domain"/>
</dbReference>
<dbReference type="InterPro" id="IPR000110">
    <property type="entry name" value="Ribosomal_bS1"/>
</dbReference>
<keyword evidence="2" id="KW-0677">Repeat</keyword>
<dbReference type="PANTHER" id="PTHR10724">
    <property type="entry name" value="30S RIBOSOMAL PROTEIN S1"/>
    <property type="match status" value="1"/>
</dbReference>
<keyword evidence="3 6" id="KW-0694">RNA-binding</keyword>
<dbReference type="NCBIfam" id="NF004954">
    <property type="entry name" value="PRK06299.1-4"/>
    <property type="match status" value="1"/>
</dbReference>
<dbReference type="Pfam" id="PF00575">
    <property type="entry name" value="S1"/>
    <property type="match status" value="5"/>
</dbReference>
<evidence type="ECO:0000256" key="7">
    <source>
        <dbReference type="SAM" id="MobiDB-lite"/>
    </source>
</evidence>
<dbReference type="AlphaFoldDB" id="A0A249DZC7"/>
<dbReference type="FunFam" id="2.40.50.140:FF:000021">
    <property type="entry name" value="30S ribosomal protein S1"/>
    <property type="match status" value="1"/>
</dbReference>
<dbReference type="SMART" id="SM00316">
    <property type="entry name" value="S1"/>
    <property type="match status" value="6"/>
</dbReference>
<dbReference type="GO" id="GO:0003735">
    <property type="term" value="F:structural constituent of ribosome"/>
    <property type="evidence" value="ECO:0007669"/>
    <property type="project" value="InterPro"/>
</dbReference>
<organism evidence="8 9">
    <name type="scientific">Candidatus Hamiltonella defensa</name>
    <name type="common">Bemisia tabaci</name>
    <dbReference type="NCBI Taxonomy" id="672795"/>
    <lineage>
        <taxon>Bacteria</taxon>
        <taxon>Pseudomonadati</taxon>
        <taxon>Pseudomonadota</taxon>
        <taxon>Gammaproteobacteria</taxon>
        <taxon>Enterobacterales</taxon>
        <taxon>Enterobacteriaceae</taxon>
        <taxon>aphid secondary symbionts</taxon>
        <taxon>Candidatus Williamhamiltonella</taxon>
    </lineage>
</organism>
<feature type="region of interest" description="Disordered" evidence="7">
    <location>
        <begin position="528"/>
        <end position="553"/>
    </location>
</feature>
<evidence type="ECO:0000313" key="8">
    <source>
        <dbReference type="EMBL" id="ASX26781.1"/>
    </source>
</evidence>
<protein>
    <recommendedName>
        <fullName evidence="6">30S ribosomal protein S1</fullName>
    </recommendedName>
</protein>
<name>A0A249DZC7_9ENTR</name>
<evidence type="ECO:0000256" key="6">
    <source>
        <dbReference type="PIRNR" id="PIRNR002111"/>
    </source>
</evidence>
<gene>
    <name evidence="8" type="ORF">BA171_07115</name>
</gene>
<dbReference type="CDD" id="cd05688">
    <property type="entry name" value="S1_RPS1_repeat_ec3"/>
    <property type="match status" value="1"/>
</dbReference>
<accession>A0A249DZC7</accession>
<dbReference type="RefSeq" id="WP_016856883.1">
    <property type="nucleotide sequence ID" value="NZ_CP016303.1"/>
</dbReference>
<evidence type="ECO:0000256" key="1">
    <source>
        <dbReference type="ARBA" id="ARBA00006767"/>
    </source>
</evidence>
<dbReference type="Gene3D" id="2.40.50.140">
    <property type="entry name" value="Nucleic acid-binding proteins"/>
    <property type="match status" value="6"/>
</dbReference>
<dbReference type="PROSITE" id="PS50126">
    <property type="entry name" value="S1"/>
    <property type="match status" value="6"/>
</dbReference>
<dbReference type="FunFam" id="2.40.50.140:FF:000011">
    <property type="entry name" value="30S ribosomal protein S1"/>
    <property type="match status" value="1"/>
</dbReference>
<dbReference type="PIRSF" id="PIRSF002111">
    <property type="entry name" value="RpsA"/>
    <property type="match status" value="1"/>
</dbReference>
<dbReference type="InterPro" id="IPR050437">
    <property type="entry name" value="Ribos_protein_bS1-like"/>
</dbReference>
<dbReference type="GO" id="GO:0022627">
    <property type="term" value="C:cytosolic small ribosomal subunit"/>
    <property type="evidence" value="ECO:0007669"/>
    <property type="project" value="TreeGrafter"/>
</dbReference>
<dbReference type="PANTHER" id="PTHR10724:SF7">
    <property type="entry name" value="SMALL RIBOSOMAL SUBUNIT PROTEIN BS1C"/>
    <property type="match status" value="1"/>
</dbReference>
<dbReference type="SUPFAM" id="SSF50249">
    <property type="entry name" value="Nucleic acid-binding proteins"/>
    <property type="match status" value="6"/>
</dbReference>
<dbReference type="EMBL" id="CP016303">
    <property type="protein sequence ID" value="ASX26781.1"/>
    <property type="molecule type" value="Genomic_DNA"/>
</dbReference>
<comment type="similarity">
    <text evidence="1 6">Belongs to the bacterial ribosomal protein bS1 family.</text>
</comment>
<dbReference type="GO" id="GO:0003729">
    <property type="term" value="F:mRNA binding"/>
    <property type="evidence" value="ECO:0007669"/>
    <property type="project" value="TreeGrafter"/>
</dbReference>
<evidence type="ECO:0000256" key="2">
    <source>
        <dbReference type="ARBA" id="ARBA00022737"/>
    </source>
</evidence>
<dbReference type="CDD" id="cd04465">
    <property type="entry name" value="S1_RPS1_repeat_ec2_hs2"/>
    <property type="match status" value="1"/>
</dbReference>
<evidence type="ECO:0000256" key="5">
    <source>
        <dbReference type="ARBA" id="ARBA00023274"/>
    </source>
</evidence>
<comment type="function">
    <text evidence="6">Binds mRNA; thus facilitating recognition of the initiation point. It is needed to translate mRNA with a short Shine-Dalgarno (SD) purine-rich sequence.</text>
</comment>
<dbReference type="NCBIfam" id="TIGR00717">
    <property type="entry name" value="rpsA"/>
    <property type="match status" value="1"/>
</dbReference>
<dbReference type="GO" id="GO:0006412">
    <property type="term" value="P:translation"/>
    <property type="evidence" value="ECO:0007669"/>
    <property type="project" value="InterPro"/>
</dbReference>
<reference evidence="8 9" key="2">
    <citation type="submission" date="2017-09" db="EMBL/GenBank/DDBJ databases">
        <title>The genome of whitefly Bemisia tabaci, a global crop pest, provides novel insights into virus transmission, host adaptation and insecticide resistance.</title>
        <authorList>
            <person name="Kaur N."/>
            <person name="Kliot A."/>
            <person name="Pinheiro P.V."/>
            <person name="Luan J."/>
            <person name="Zheng Y."/>
            <person name="Liu W."/>
            <person name="Sun H."/>
            <person name="Yang X."/>
            <person name="Xu Y."/>
            <person name="Luo Y."/>
            <person name="Kruse A."/>
            <person name="Fisher T.W."/>
            <person name="Nelson D.R."/>
            <person name="Elimelech M."/>
            <person name="MacCoss M."/>
            <person name="Johnson R."/>
            <person name="Cohen E."/>
            <person name="Hunter W.B."/>
            <person name="Brown J.K."/>
            <person name="Jander G."/>
            <person name="Cilia M."/>
            <person name="Douglas A.E."/>
            <person name="Ghanim M."/>
            <person name="Simmons A.M."/>
            <person name="Wintermantel W.M."/>
            <person name="Ling K.-S."/>
            <person name="Fei Z."/>
        </authorList>
    </citation>
    <scope>NUCLEOTIDE SEQUENCE [LARGE SCALE GENOMIC DNA]</scope>
    <source>
        <strain evidence="8 9">MEAM1</strain>
    </source>
</reference>
<dbReference type="InterPro" id="IPR012340">
    <property type="entry name" value="NA-bd_OB-fold"/>
</dbReference>
<evidence type="ECO:0000313" key="9">
    <source>
        <dbReference type="Proteomes" id="UP000216438"/>
    </source>
</evidence>
<dbReference type="PRINTS" id="PR00681">
    <property type="entry name" value="RIBOSOMALS1"/>
</dbReference>
<keyword evidence="4 6" id="KW-0689">Ribosomal protein</keyword>
<evidence type="ECO:0000256" key="4">
    <source>
        <dbReference type="ARBA" id="ARBA00022980"/>
    </source>
</evidence>
<sequence length="564" mass="62861">MTESFAQLFEESLKTIEIRPGSMIRGTVISIEKDIVWIDAGLKSESSVPLEQFKSAQGVVEIQIGDQVDLALDSMEDGFGETLLSREKAKRQEVWKKLEEAYTNGTFVTGMITGKVKGGFTVDMDGIRAFLPGSLVDVHPVRDTSHLENKEHQCKIIKLDKKRNNVVVSRRDVIKSENSAEREQLLERLKVGEKVSGTVKNLTDYGAFVELGGIDGLLHITDMSLKRVKHPSEVVSISDQITVKILKIERRGDEIRISLGLKQLAPDPWVGVSERYKVNDEITGRVTNLPDYGCFVEIEPGVEGLVHVSEMNWTNKNIHPSKVVSVDDSVKVKVLDIDEQRRRISLGLKQCTENPWEKFDDNHNKGDILKGKIKSITDFGIFIGLEDNIDGLVHLSDISWNVSGQEAVREYKKGQEIEAVLSEVIPDRERISLSIKQLSEDPLDQYISLNKKGTLVSGQITEIHDKKIFVTLTENGVKGCINLSDLPETSVDFPMGSIEVGNTIEAKYTGCDRKTRLVNLAPLKDETEKKESVSAAKNNKKEEANFSNTPNAMTEAFKIATKGD</sequence>
<reference evidence="9" key="1">
    <citation type="submission" date="2016-06" db="EMBL/GenBank/DDBJ databases">
        <authorList>
            <person name="Chen W."/>
            <person name="Hasegawa D.K."/>
        </authorList>
    </citation>
    <scope>NUCLEOTIDE SEQUENCE [LARGE SCALE GENOMIC DNA]</scope>
    <source>
        <strain evidence="9">MEAM1</strain>
    </source>
</reference>
<dbReference type="InterPro" id="IPR035104">
    <property type="entry name" value="Ribosomal_protein_S1-like"/>
</dbReference>
<dbReference type="Proteomes" id="UP000216438">
    <property type="component" value="Chromosome"/>
</dbReference>
<keyword evidence="5 6" id="KW-0687">Ribonucleoprotein</keyword>
<dbReference type="OrthoDB" id="9804077at2"/>
<proteinExistence type="inferred from homology"/>
<evidence type="ECO:0000256" key="3">
    <source>
        <dbReference type="ARBA" id="ARBA00022884"/>
    </source>
</evidence>